<accession>A0A2P2P874</accession>
<reference evidence="1" key="1">
    <citation type="submission" date="2018-02" db="EMBL/GenBank/DDBJ databases">
        <title>Rhizophora mucronata_Transcriptome.</title>
        <authorList>
            <person name="Meera S.P."/>
            <person name="Sreeshan A."/>
            <person name="Augustine A."/>
        </authorList>
    </citation>
    <scope>NUCLEOTIDE SEQUENCE</scope>
    <source>
        <tissue evidence="1">Leaf</tissue>
    </source>
</reference>
<dbReference type="EMBL" id="GGEC01070490">
    <property type="protein sequence ID" value="MBX50974.1"/>
    <property type="molecule type" value="Transcribed_RNA"/>
</dbReference>
<dbReference type="AlphaFoldDB" id="A0A2P2P874"/>
<organism evidence="1">
    <name type="scientific">Rhizophora mucronata</name>
    <name type="common">Asiatic mangrove</name>
    <dbReference type="NCBI Taxonomy" id="61149"/>
    <lineage>
        <taxon>Eukaryota</taxon>
        <taxon>Viridiplantae</taxon>
        <taxon>Streptophyta</taxon>
        <taxon>Embryophyta</taxon>
        <taxon>Tracheophyta</taxon>
        <taxon>Spermatophyta</taxon>
        <taxon>Magnoliopsida</taxon>
        <taxon>eudicotyledons</taxon>
        <taxon>Gunneridae</taxon>
        <taxon>Pentapetalae</taxon>
        <taxon>rosids</taxon>
        <taxon>fabids</taxon>
        <taxon>Malpighiales</taxon>
        <taxon>Rhizophoraceae</taxon>
        <taxon>Rhizophora</taxon>
    </lineage>
</organism>
<sequence length="45" mass="5067">MKEKECFTGFTLSISSVSIFLHHDHFLSLAVILSTKNAWKLACLV</sequence>
<protein>
    <submittedName>
        <fullName evidence="1">Uncharacterized protein</fullName>
    </submittedName>
</protein>
<name>A0A2P2P874_RHIMU</name>
<proteinExistence type="predicted"/>
<evidence type="ECO:0000313" key="1">
    <source>
        <dbReference type="EMBL" id="MBX50974.1"/>
    </source>
</evidence>